<keyword evidence="3" id="KW-0067">ATP-binding</keyword>
<feature type="domain" description="SF3 helicase" evidence="5">
    <location>
        <begin position="176"/>
        <end position="332"/>
    </location>
</feature>
<organism evidence="6 7">
    <name type="scientific">Halapricum hydrolyticum</name>
    <dbReference type="NCBI Taxonomy" id="2979991"/>
    <lineage>
        <taxon>Archaea</taxon>
        <taxon>Methanobacteriati</taxon>
        <taxon>Methanobacteriota</taxon>
        <taxon>Stenosarchaea group</taxon>
        <taxon>Halobacteria</taxon>
        <taxon>Halobacteriales</taxon>
        <taxon>Haloarculaceae</taxon>
        <taxon>Halapricum</taxon>
    </lineage>
</organism>
<dbReference type="InterPro" id="IPR045455">
    <property type="entry name" value="NrS-1_pol-like_helicase"/>
</dbReference>
<name>A0AAE3LG98_9EURY</name>
<accession>A0AAE3LG98</accession>
<dbReference type="Pfam" id="PF19263">
    <property type="entry name" value="DUF5906"/>
    <property type="match status" value="1"/>
</dbReference>
<evidence type="ECO:0000313" key="6">
    <source>
        <dbReference type="EMBL" id="MCU4728580.1"/>
    </source>
</evidence>
<dbReference type="InterPro" id="IPR014818">
    <property type="entry name" value="Phage/plasmid_primase_P4_C"/>
</dbReference>
<dbReference type="Gene3D" id="3.40.50.300">
    <property type="entry name" value="P-loop containing nucleotide triphosphate hydrolases"/>
    <property type="match status" value="1"/>
</dbReference>
<dbReference type="PANTHER" id="PTHR35372:SF2">
    <property type="entry name" value="SF3 HELICASE DOMAIN-CONTAINING PROTEIN"/>
    <property type="match status" value="1"/>
</dbReference>
<protein>
    <submittedName>
        <fullName evidence="6">Phage/plasmid primase, P4 family</fullName>
    </submittedName>
</protein>
<dbReference type="EMBL" id="JAOPKD010000033">
    <property type="protein sequence ID" value="MCU4728580.1"/>
    <property type="molecule type" value="Genomic_DNA"/>
</dbReference>
<proteinExistence type="predicted"/>
<dbReference type="Proteomes" id="UP001209746">
    <property type="component" value="Unassembled WGS sequence"/>
</dbReference>
<dbReference type="RefSeq" id="WP_315910588.1">
    <property type="nucleotide sequence ID" value="NZ_JAOPKD010000033.1"/>
</dbReference>
<dbReference type="NCBIfam" id="TIGR01613">
    <property type="entry name" value="primase_Cterm"/>
    <property type="match status" value="1"/>
</dbReference>
<sequence>METENSSDDTASSDLGVCTDGENTQDPEYWRQQLVDADNNRKRAYTASKWIRARGDIEPVEGGQLRAYNDDGTWSEDGTQALRERLGPILRENWGKRVLNKTEEQLLVDGLRDRDEFGMPSGKVAVENGLLDLQNGELRDIRPDDRVLWKLPTEYNPEADCPRFRQSLREWLPDEGARNKVQEFVGYALDFNNTAYEVMLMLVGPTRTGKSTFLDVIDALFGADNTTSMSIQYLANEKWGIAELEETPLNIRRDLNSSDIRKEGAVKELASGEPMKAERKGQDLYTIYPRTKHMFSANQVPGCDQTDDAFYNRWLMVKFNEQVSEDDRDKYLDAKLTTPEELSGVLNWALEGYQRLQRQGHFTAERGPDETRALWQKNGASIEQFIHEHVETAPDKTTTKEMMYAAYQTFAEEHGVAPEAKGKLTRKITTLEGVDTSQRRFESGRERVYTGVKLTNWD</sequence>
<comment type="caution">
    <text evidence="6">The sequence shown here is derived from an EMBL/GenBank/DDBJ whole genome shotgun (WGS) entry which is preliminary data.</text>
</comment>
<dbReference type="InterPro" id="IPR051620">
    <property type="entry name" value="ORF904-like_C"/>
</dbReference>
<evidence type="ECO:0000256" key="4">
    <source>
        <dbReference type="SAM" id="MobiDB-lite"/>
    </source>
</evidence>
<evidence type="ECO:0000256" key="1">
    <source>
        <dbReference type="ARBA" id="ARBA00022741"/>
    </source>
</evidence>
<dbReference type="InterPro" id="IPR027417">
    <property type="entry name" value="P-loop_NTPase"/>
</dbReference>
<feature type="region of interest" description="Disordered" evidence="4">
    <location>
        <begin position="1"/>
        <end position="27"/>
    </location>
</feature>
<evidence type="ECO:0000256" key="2">
    <source>
        <dbReference type="ARBA" id="ARBA00022801"/>
    </source>
</evidence>
<evidence type="ECO:0000259" key="5">
    <source>
        <dbReference type="PROSITE" id="PS51206"/>
    </source>
</evidence>
<keyword evidence="2" id="KW-0378">Hydrolase</keyword>
<dbReference type="GO" id="GO:0005524">
    <property type="term" value="F:ATP binding"/>
    <property type="evidence" value="ECO:0007669"/>
    <property type="project" value="UniProtKB-KW"/>
</dbReference>
<dbReference type="PROSITE" id="PS51206">
    <property type="entry name" value="SF3_HELICASE_1"/>
    <property type="match status" value="1"/>
</dbReference>
<dbReference type="InterPro" id="IPR014015">
    <property type="entry name" value="Helicase_SF3_DNA-vir"/>
</dbReference>
<dbReference type="SMART" id="SM00885">
    <property type="entry name" value="D5_N"/>
    <property type="match status" value="1"/>
</dbReference>
<dbReference type="PANTHER" id="PTHR35372">
    <property type="entry name" value="ATP BINDING PROTEIN-RELATED"/>
    <property type="match status" value="1"/>
</dbReference>
<dbReference type="GO" id="GO:0016787">
    <property type="term" value="F:hydrolase activity"/>
    <property type="evidence" value="ECO:0007669"/>
    <property type="project" value="UniProtKB-KW"/>
</dbReference>
<reference evidence="6" key="1">
    <citation type="submission" date="2023-02" db="EMBL/GenBank/DDBJ databases">
        <title>Enrichment on poylsaccharides allowed isolation of novel metabolic and taxonomic groups of Haloarchaea.</title>
        <authorList>
            <person name="Sorokin D.Y."/>
            <person name="Elcheninov A.G."/>
            <person name="Khizhniak T.V."/>
            <person name="Kolganova T.V."/>
            <person name="Kublanov I.V."/>
        </authorList>
    </citation>
    <scope>NUCLEOTIDE SEQUENCE</scope>
    <source>
        <strain evidence="6">HArc-curdl7</strain>
    </source>
</reference>
<evidence type="ECO:0000256" key="3">
    <source>
        <dbReference type="ARBA" id="ARBA00022840"/>
    </source>
</evidence>
<dbReference type="Pfam" id="PF08706">
    <property type="entry name" value="D5_N"/>
    <property type="match status" value="1"/>
</dbReference>
<dbReference type="AlphaFoldDB" id="A0AAE3LG98"/>
<dbReference type="InterPro" id="IPR006500">
    <property type="entry name" value="Helicase_put_C_phage/plasmid"/>
</dbReference>
<evidence type="ECO:0000313" key="7">
    <source>
        <dbReference type="Proteomes" id="UP001209746"/>
    </source>
</evidence>
<keyword evidence="1" id="KW-0547">Nucleotide-binding</keyword>
<gene>
    <name evidence="6" type="ORF">OB914_16660</name>
</gene>
<dbReference type="SUPFAM" id="SSF52540">
    <property type="entry name" value="P-loop containing nucleoside triphosphate hydrolases"/>
    <property type="match status" value="1"/>
</dbReference>